<protein>
    <submittedName>
        <fullName evidence="3">Uncharacterized protein</fullName>
    </submittedName>
</protein>
<feature type="region of interest" description="Disordered" evidence="2">
    <location>
        <begin position="1"/>
        <end position="29"/>
    </location>
</feature>
<evidence type="ECO:0000256" key="1">
    <source>
        <dbReference type="SAM" id="Coils"/>
    </source>
</evidence>
<accession>R4XC41</accession>
<dbReference type="Proteomes" id="UP000013776">
    <property type="component" value="Unassembled WGS sequence"/>
</dbReference>
<organism evidence="3 4">
    <name type="scientific">Taphrina deformans (strain PYCC 5710 / ATCC 11124 / CBS 356.35 / IMI 108563 / JCM 9778 / NBRC 8474)</name>
    <name type="common">Peach leaf curl fungus</name>
    <name type="synonym">Lalaria deformans</name>
    <dbReference type="NCBI Taxonomy" id="1097556"/>
    <lineage>
        <taxon>Eukaryota</taxon>
        <taxon>Fungi</taxon>
        <taxon>Dikarya</taxon>
        <taxon>Ascomycota</taxon>
        <taxon>Taphrinomycotina</taxon>
        <taxon>Taphrinomycetes</taxon>
        <taxon>Taphrinales</taxon>
        <taxon>Taphrinaceae</taxon>
        <taxon>Taphrina</taxon>
    </lineage>
</organism>
<proteinExistence type="predicted"/>
<feature type="compositionally biased region" description="Basic and acidic residues" evidence="2">
    <location>
        <begin position="221"/>
        <end position="249"/>
    </location>
</feature>
<evidence type="ECO:0000313" key="4">
    <source>
        <dbReference type="Proteomes" id="UP000013776"/>
    </source>
</evidence>
<dbReference type="AlphaFoldDB" id="R4XC41"/>
<evidence type="ECO:0000256" key="2">
    <source>
        <dbReference type="SAM" id="MobiDB-lite"/>
    </source>
</evidence>
<feature type="region of interest" description="Disordered" evidence="2">
    <location>
        <begin position="188"/>
        <end position="293"/>
    </location>
</feature>
<dbReference type="VEuPathDB" id="FungiDB:TAPDE_003253"/>
<keyword evidence="4" id="KW-1185">Reference proteome</keyword>
<keyword evidence="1" id="KW-0175">Coiled coil</keyword>
<name>R4XC41_TAPDE</name>
<reference evidence="3 4" key="1">
    <citation type="journal article" date="2013" name="MBio">
        <title>Genome sequencing of the plant pathogen Taphrina deformans, the causal agent of peach leaf curl.</title>
        <authorList>
            <person name="Cisse O.H."/>
            <person name="Almeida J.M.G.C.F."/>
            <person name="Fonseca A."/>
            <person name="Kumar A.A."/>
            <person name="Salojaervi J."/>
            <person name="Overmyer K."/>
            <person name="Hauser P.M."/>
            <person name="Pagni M."/>
        </authorList>
    </citation>
    <scope>NUCLEOTIDE SEQUENCE [LARGE SCALE GENOMIC DNA]</scope>
    <source>
        <strain evidence="4">PYCC 5710 / ATCC 11124 / CBS 356.35 / IMI 108563 / JCM 9778 / NBRC 8474</strain>
    </source>
</reference>
<feature type="compositionally biased region" description="Polar residues" evidence="2">
    <location>
        <begin position="258"/>
        <end position="268"/>
    </location>
</feature>
<comment type="caution">
    <text evidence="3">The sequence shown here is derived from an EMBL/GenBank/DDBJ whole genome shotgun (WGS) entry which is preliminary data.</text>
</comment>
<evidence type="ECO:0000313" key="3">
    <source>
        <dbReference type="EMBL" id="CCG83120.1"/>
    </source>
</evidence>
<feature type="coiled-coil region" evidence="1">
    <location>
        <begin position="45"/>
        <end position="72"/>
    </location>
</feature>
<dbReference type="EMBL" id="CAHR02000125">
    <property type="protein sequence ID" value="CCG83120.1"/>
    <property type="molecule type" value="Genomic_DNA"/>
</dbReference>
<sequence>MQMLTPKTPERRNPMKRSAASAEIEPEDETDWDVFTNAHIGSLSDEDVRSSLKKATKRIRSLERDYRQSRVEASHHRFNHEMLRSEEAERTKRAEVEHLLMHSSQALLCQKLSQSAADEETFRHRHIKAKRRVAELSEDTKRQQLSIDHLQQALSSKTGFLPSHARHARQRDGGLDVLSDAAGLAQLRDRDHDHSSGNESPRPQSGPLLSPVAFGSNSGVRDSEPVSKRRKLSKDSLLDHVATEFDDSSRQLPGRRLTFNSSGDATVRSSRRRITPITPKSPQREKLQASAMS</sequence>
<gene>
    <name evidence="3" type="ORF">TAPDE_003253</name>
</gene>